<comment type="caution">
    <text evidence="2">The sequence shown here is derived from an EMBL/GenBank/DDBJ whole genome shotgun (WGS) entry which is preliminary data.</text>
</comment>
<protein>
    <submittedName>
        <fullName evidence="2">Zinc knuckle CX2CX4HX4C containing protein</fullName>
    </submittedName>
</protein>
<dbReference type="Proteomes" id="UP001151760">
    <property type="component" value="Unassembled WGS sequence"/>
</dbReference>
<keyword evidence="1" id="KW-0732">Signal</keyword>
<organism evidence="2 3">
    <name type="scientific">Tanacetum coccineum</name>
    <dbReference type="NCBI Taxonomy" id="301880"/>
    <lineage>
        <taxon>Eukaryota</taxon>
        <taxon>Viridiplantae</taxon>
        <taxon>Streptophyta</taxon>
        <taxon>Embryophyta</taxon>
        <taxon>Tracheophyta</taxon>
        <taxon>Spermatophyta</taxon>
        <taxon>Magnoliopsida</taxon>
        <taxon>eudicotyledons</taxon>
        <taxon>Gunneridae</taxon>
        <taxon>Pentapetalae</taxon>
        <taxon>asterids</taxon>
        <taxon>campanulids</taxon>
        <taxon>Asterales</taxon>
        <taxon>Asteraceae</taxon>
        <taxon>Asteroideae</taxon>
        <taxon>Anthemideae</taxon>
        <taxon>Anthemidinae</taxon>
        <taxon>Tanacetum</taxon>
    </lineage>
</organism>
<dbReference type="EMBL" id="BQNB010016956">
    <property type="protein sequence ID" value="GJT57733.1"/>
    <property type="molecule type" value="Genomic_DNA"/>
</dbReference>
<proteinExistence type="predicted"/>
<evidence type="ECO:0000313" key="3">
    <source>
        <dbReference type="Proteomes" id="UP001151760"/>
    </source>
</evidence>
<sequence>MSTSASKLISLCILLLLFANVRSLETTSYRGVRGMERGVNSSQFLNELVLELSQLKNYNRRKMVDTARVAPGGPDGEINPLVPTGNVDYDSESEVEIVFDETANLIASMSFKGESDRVYGTNSVLEQWRVTKRDDDYDSYDDYFYERHDMSDHLHAICDDLDITGRGRKKK</sequence>
<name>A0ABQ5F330_9ASTR</name>
<keyword evidence="3" id="KW-1185">Reference proteome</keyword>
<evidence type="ECO:0000256" key="1">
    <source>
        <dbReference type="SAM" id="SignalP"/>
    </source>
</evidence>
<reference evidence="2" key="1">
    <citation type="journal article" date="2022" name="Int. J. Mol. Sci.">
        <title>Draft Genome of Tanacetum Coccineum: Genomic Comparison of Closely Related Tanacetum-Family Plants.</title>
        <authorList>
            <person name="Yamashiro T."/>
            <person name="Shiraishi A."/>
            <person name="Nakayama K."/>
            <person name="Satake H."/>
        </authorList>
    </citation>
    <scope>NUCLEOTIDE SEQUENCE</scope>
</reference>
<evidence type="ECO:0000313" key="2">
    <source>
        <dbReference type="EMBL" id="GJT57733.1"/>
    </source>
</evidence>
<feature type="chain" id="PRO_5046070716" evidence="1">
    <location>
        <begin position="24"/>
        <end position="171"/>
    </location>
</feature>
<accession>A0ABQ5F330</accession>
<reference evidence="2" key="2">
    <citation type="submission" date="2022-01" db="EMBL/GenBank/DDBJ databases">
        <authorList>
            <person name="Yamashiro T."/>
            <person name="Shiraishi A."/>
            <person name="Satake H."/>
            <person name="Nakayama K."/>
        </authorList>
    </citation>
    <scope>NUCLEOTIDE SEQUENCE</scope>
</reference>
<gene>
    <name evidence="2" type="ORF">Tco_0992787</name>
</gene>
<feature type="signal peptide" evidence="1">
    <location>
        <begin position="1"/>
        <end position="23"/>
    </location>
</feature>